<protein>
    <submittedName>
        <fullName evidence="1">Uncharacterized protein</fullName>
    </submittedName>
</protein>
<dbReference type="Proteomes" id="UP000234748">
    <property type="component" value="Unassembled WGS sequence"/>
</dbReference>
<organism evidence="1 2">
    <name type="scientific">Peribacillus deserti</name>
    <dbReference type="NCBI Taxonomy" id="673318"/>
    <lineage>
        <taxon>Bacteria</taxon>
        <taxon>Bacillati</taxon>
        <taxon>Bacillota</taxon>
        <taxon>Bacilli</taxon>
        <taxon>Bacillales</taxon>
        <taxon>Bacillaceae</taxon>
        <taxon>Peribacillus</taxon>
    </lineage>
</organism>
<dbReference type="AlphaFoldDB" id="A0A2N5M0J5"/>
<accession>A0A2N5M0J5</accession>
<proteinExistence type="predicted"/>
<evidence type="ECO:0000313" key="1">
    <source>
        <dbReference type="EMBL" id="PLT27882.1"/>
    </source>
</evidence>
<dbReference type="RefSeq" id="WP_101645408.1">
    <property type="nucleotide sequence ID" value="NZ_PGUY01000073.1"/>
</dbReference>
<sequence length="126" mass="14362">MEEIVSIGATCRVRIRGRFFLLVEIEVEAGSVEIEGFVFRELSEAEAWTLSRAGIPRCQISRAIPRSNDTEAELICIFIVDGQAFAAFDVEDDTDEAVLFRIRLREALRLITSGRERLCPIIRRHH</sequence>
<gene>
    <name evidence="1" type="ORF">CUU66_21350</name>
</gene>
<name>A0A2N5M0J5_9BACI</name>
<reference evidence="1 2" key="1">
    <citation type="submission" date="2017-11" db="EMBL/GenBank/DDBJ databases">
        <title>Comparitive Functional Genomics of Dry Heat Resistant strains isolated from the Viking Spacecraft.</title>
        <authorList>
            <person name="Seuylemezian A."/>
            <person name="Cooper K."/>
            <person name="Vaishampayan P."/>
        </authorList>
    </citation>
    <scope>NUCLEOTIDE SEQUENCE [LARGE SCALE GENOMIC DNA]</scope>
    <source>
        <strain evidence="1 2">V1-29</strain>
    </source>
</reference>
<evidence type="ECO:0000313" key="2">
    <source>
        <dbReference type="Proteomes" id="UP000234748"/>
    </source>
</evidence>
<dbReference type="EMBL" id="PGUY01000073">
    <property type="protein sequence ID" value="PLT27882.1"/>
    <property type="molecule type" value="Genomic_DNA"/>
</dbReference>
<keyword evidence="2" id="KW-1185">Reference proteome</keyword>
<dbReference type="OrthoDB" id="2609987at2"/>
<comment type="caution">
    <text evidence="1">The sequence shown here is derived from an EMBL/GenBank/DDBJ whole genome shotgun (WGS) entry which is preliminary data.</text>
</comment>